<accession>A0ABT4F6K7</accession>
<dbReference type="NCBIfam" id="NF041002">
    <property type="entry name" value="pilin_ComGF"/>
    <property type="match status" value="1"/>
</dbReference>
<sequence length="175" mass="20080">MNFIGVSKRAVFHTKYKKSRRYAFVISNDEQGFTLAQALWQLQLFLLLSLGCVLVFSIAEKAHPFADINEFSQMEWKLTVLQLEDELNRAVAVRAVKKGKALAYISDQGREVTVEPYQEMLRKRTDQAGHLPLLQKVKQFRVRTDQQTTTLEVTDVSGKVHEAVFFTYKGVVPRT</sequence>
<proteinExistence type="predicted"/>
<keyword evidence="2" id="KW-1185">Reference proteome</keyword>
<dbReference type="EMBL" id="JAMDMH010000058">
    <property type="protein sequence ID" value="MCY9577694.1"/>
    <property type="molecule type" value="Genomic_DNA"/>
</dbReference>
<evidence type="ECO:0000313" key="2">
    <source>
        <dbReference type="Proteomes" id="UP001527057"/>
    </source>
</evidence>
<dbReference type="InterPro" id="IPR016977">
    <property type="entry name" value="ComGF"/>
</dbReference>
<comment type="caution">
    <text evidence="1">The sequence shown here is derived from an EMBL/GenBank/DDBJ whole genome shotgun (WGS) entry which is preliminary data.</text>
</comment>
<dbReference type="Proteomes" id="UP001527057">
    <property type="component" value="Unassembled WGS sequence"/>
</dbReference>
<protein>
    <submittedName>
        <fullName evidence="1">ComGF family competence protein</fullName>
    </submittedName>
</protein>
<reference evidence="1 2" key="1">
    <citation type="submission" date="2022-05" db="EMBL/GenBank/DDBJ databases">
        <title>Genome Sequencing of Bee-Associated Microbes.</title>
        <authorList>
            <person name="Dunlap C."/>
        </authorList>
    </citation>
    <scope>NUCLEOTIDE SEQUENCE [LARGE SCALE GENOMIC DNA]</scope>
    <source>
        <strain evidence="1 2">CBP-1093</strain>
    </source>
</reference>
<organism evidence="1 2">
    <name type="scientific">Bacillus xiamenensis</name>
    <dbReference type="NCBI Taxonomy" id="1178537"/>
    <lineage>
        <taxon>Bacteria</taxon>
        <taxon>Bacillati</taxon>
        <taxon>Bacillota</taxon>
        <taxon>Bacilli</taxon>
        <taxon>Bacillales</taxon>
        <taxon>Bacillaceae</taxon>
        <taxon>Bacillus</taxon>
    </lineage>
</organism>
<dbReference type="RefSeq" id="WP_206760281.1">
    <property type="nucleotide sequence ID" value="NZ_JAMDMH010000058.1"/>
</dbReference>
<name>A0ABT4F6K7_9BACI</name>
<evidence type="ECO:0000313" key="1">
    <source>
        <dbReference type="EMBL" id="MCY9577694.1"/>
    </source>
</evidence>
<dbReference type="Pfam" id="PF15980">
    <property type="entry name" value="ComGF"/>
    <property type="match status" value="1"/>
</dbReference>
<gene>
    <name evidence="1" type="ORF">M5W27_18120</name>
</gene>